<accession>A0A2G8S2L2</accession>
<dbReference type="Proteomes" id="UP000230002">
    <property type="component" value="Unassembled WGS sequence"/>
</dbReference>
<dbReference type="STRING" id="1077348.A0A2G8S2L2"/>
<proteinExistence type="predicted"/>
<evidence type="ECO:0000313" key="3">
    <source>
        <dbReference type="Proteomes" id="UP000230002"/>
    </source>
</evidence>
<feature type="region of interest" description="Disordered" evidence="1">
    <location>
        <begin position="236"/>
        <end position="258"/>
    </location>
</feature>
<sequence length="295" mass="32964">MAEGSESERPRSLNENQNEKDQFSKLFYGLYRHAFEVAEFGPYWMRSPSTDAFQITEDVTAATSGNADSPEEQPVPLFYGPHTESLEVLADPTLVDDSDDAVTHALEVSHSHSSLVGHWSGSYTYDGISWGGDGLVSFSIEAHREDGSVSGSGTDVFGSFTVKGTLEGDRSTFSSVECKEQVEERPFWYCIDCQEPTFMCYECNRRVEKDKPWLVQWRANTDYHNTHDWSHTLVSVPDPDVGGEAGGEESGSSNEMEERLARLEMKLDKQSVDLGSRRRLATLEKLLERLLNGAP</sequence>
<reference evidence="2 3" key="1">
    <citation type="journal article" date="2015" name="Sci. Rep.">
        <title>Chromosome-level genome map provides insights into diverse defense mechanisms in the medicinal fungus Ganoderma sinense.</title>
        <authorList>
            <person name="Zhu Y."/>
            <person name="Xu J."/>
            <person name="Sun C."/>
            <person name="Zhou S."/>
            <person name="Xu H."/>
            <person name="Nelson D.R."/>
            <person name="Qian J."/>
            <person name="Song J."/>
            <person name="Luo H."/>
            <person name="Xiang L."/>
            <person name="Li Y."/>
            <person name="Xu Z."/>
            <person name="Ji A."/>
            <person name="Wang L."/>
            <person name="Lu S."/>
            <person name="Hayward A."/>
            <person name="Sun W."/>
            <person name="Li X."/>
            <person name="Schwartz D.C."/>
            <person name="Wang Y."/>
            <person name="Chen S."/>
        </authorList>
    </citation>
    <scope>NUCLEOTIDE SEQUENCE [LARGE SCALE GENOMIC DNA]</scope>
    <source>
        <strain evidence="2 3">ZZ0214-1</strain>
    </source>
</reference>
<organism evidence="2 3">
    <name type="scientific">Ganoderma sinense ZZ0214-1</name>
    <dbReference type="NCBI Taxonomy" id="1077348"/>
    <lineage>
        <taxon>Eukaryota</taxon>
        <taxon>Fungi</taxon>
        <taxon>Dikarya</taxon>
        <taxon>Basidiomycota</taxon>
        <taxon>Agaricomycotina</taxon>
        <taxon>Agaricomycetes</taxon>
        <taxon>Polyporales</taxon>
        <taxon>Polyporaceae</taxon>
        <taxon>Ganoderma</taxon>
    </lineage>
</organism>
<evidence type="ECO:0000313" key="2">
    <source>
        <dbReference type="EMBL" id="PIL28010.1"/>
    </source>
</evidence>
<comment type="caution">
    <text evidence="2">The sequence shown here is derived from an EMBL/GenBank/DDBJ whole genome shotgun (WGS) entry which is preliminary data.</text>
</comment>
<evidence type="ECO:0000256" key="1">
    <source>
        <dbReference type="SAM" id="MobiDB-lite"/>
    </source>
</evidence>
<dbReference type="AlphaFoldDB" id="A0A2G8S2L2"/>
<gene>
    <name evidence="2" type="ORF">GSI_09861</name>
</gene>
<dbReference type="EMBL" id="AYKW01000030">
    <property type="protein sequence ID" value="PIL28010.1"/>
    <property type="molecule type" value="Genomic_DNA"/>
</dbReference>
<keyword evidence="3" id="KW-1185">Reference proteome</keyword>
<dbReference type="OrthoDB" id="2122982at2759"/>
<name>A0A2G8S2L2_9APHY</name>
<protein>
    <submittedName>
        <fullName evidence="2">Uncharacterized protein</fullName>
    </submittedName>
</protein>